<organism evidence="4 5">
    <name type="scientific">Caenorhabditis nigoni</name>
    <dbReference type="NCBI Taxonomy" id="1611254"/>
    <lineage>
        <taxon>Eukaryota</taxon>
        <taxon>Metazoa</taxon>
        <taxon>Ecdysozoa</taxon>
        <taxon>Nematoda</taxon>
        <taxon>Chromadorea</taxon>
        <taxon>Rhabditida</taxon>
        <taxon>Rhabditina</taxon>
        <taxon>Rhabditomorpha</taxon>
        <taxon>Rhabditoidea</taxon>
        <taxon>Rhabditidae</taxon>
        <taxon>Peloderinae</taxon>
        <taxon>Caenorhabditis</taxon>
    </lineage>
</organism>
<comment type="similarity">
    <text evidence="2">Belongs to the N-CoR nuclear receptor corepressors family.</text>
</comment>
<feature type="domain" description="SANT" evidence="3">
    <location>
        <begin position="129"/>
        <end position="176"/>
    </location>
</feature>
<accession>A0A2G5UGQ0</accession>
<reference evidence="5" key="1">
    <citation type="submission" date="2017-10" db="EMBL/GenBank/DDBJ databases">
        <title>Rapid genome shrinkage in a self-fertile nematode reveals novel sperm competition proteins.</title>
        <authorList>
            <person name="Yin D."/>
            <person name="Schwarz E.M."/>
            <person name="Thomas C.G."/>
            <person name="Felde R.L."/>
            <person name="Korf I.F."/>
            <person name="Cutter A.D."/>
            <person name="Schartner C.M."/>
            <person name="Ralston E.J."/>
            <person name="Meyer B.J."/>
            <person name="Haag E.S."/>
        </authorList>
    </citation>
    <scope>NUCLEOTIDE SEQUENCE [LARGE SCALE GENOMIC DNA]</scope>
    <source>
        <strain evidence="5">JU1422</strain>
    </source>
</reference>
<dbReference type="InterPro" id="IPR051571">
    <property type="entry name" value="N-CoR_corepressor"/>
</dbReference>
<dbReference type="GO" id="GO:0005634">
    <property type="term" value="C:nucleus"/>
    <property type="evidence" value="ECO:0007669"/>
    <property type="project" value="UniProtKB-SubCell"/>
</dbReference>
<dbReference type="Gene3D" id="1.10.10.60">
    <property type="entry name" value="Homeodomain-like"/>
    <property type="match status" value="1"/>
</dbReference>
<dbReference type="AlphaFoldDB" id="A0A2G5UGQ0"/>
<sequence>MESFKQLAREYDENFATFQNEIKEWEETPERMEYVEFHRVQAEQEFPELKKEREDRERWDRAERIRGDDEKHMRSRQHADEKIRLGVATVPRLLTEQERKLDVFVERPGSIITNMKEVHRDSITRRLHEWTPEERALFKGRQSEHVKIFHGLQEFFVDKTASDLVTYYYMNKKTENFKKDFKVKKRPTRYKVAPFPSAEELAYCRMMPPLDYRAYPKNSLMCYFCCQTVNGKDLDGTLMPKEAYEIFAISPEEERIVCTRCREEAAKLYKDNRCFGNRCSNQKKRANRVNRNIPLDLADFPVRTRAFLMDKLGSIRVAVKFCTPCKNALTRWIADVSEMEQPFWWCSFYIPLSRLEIV</sequence>
<dbReference type="GO" id="GO:0032991">
    <property type="term" value="C:protein-containing complex"/>
    <property type="evidence" value="ECO:0007669"/>
    <property type="project" value="UniProtKB-ARBA"/>
</dbReference>
<name>A0A2G5UGQ0_9PELO</name>
<dbReference type="EMBL" id="PDUG01000003">
    <property type="protein sequence ID" value="PIC38416.1"/>
    <property type="molecule type" value="Genomic_DNA"/>
</dbReference>
<dbReference type="PANTHER" id="PTHR13992:SF39">
    <property type="entry name" value="SMRTER, ISOFORM G"/>
    <property type="match status" value="1"/>
</dbReference>
<comment type="subcellular location">
    <subcellularLocation>
        <location evidence="1">Nucleus</location>
    </subcellularLocation>
</comment>
<proteinExistence type="inferred from homology"/>
<dbReference type="InterPro" id="IPR017884">
    <property type="entry name" value="SANT_dom"/>
</dbReference>
<dbReference type="OrthoDB" id="10258692at2759"/>
<evidence type="ECO:0000313" key="5">
    <source>
        <dbReference type="Proteomes" id="UP000230233"/>
    </source>
</evidence>
<dbReference type="Proteomes" id="UP000230233">
    <property type="component" value="Chromosome III"/>
</dbReference>
<protein>
    <recommendedName>
        <fullName evidence="3">SANT domain-containing protein</fullName>
    </recommendedName>
</protein>
<dbReference type="InterPro" id="IPR009057">
    <property type="entry name" value="Homeodomain-like_sf"/>
</dbReference>
<evidence type="ECO:0000256" key="2">
    <source>
        <dbReference type="ARBA" id="ARBA00010097"/>
    </source>
</evidence>
<dbReference type="GO" id="GO:0000785">
    <property type="term" value="C:chromatin"/>
    <property type="evidence" value="ECO:0007669"/>
    <property type="project" value="TreeGrafter"/>
</dbReference>
<keyword evidence="5" id="KW-1185">Reference proteome</keyword>
<evidence type="ECO:0000313" key="4">
    <source>
        <dbReference type="EMBL" id="PIC38416.1"/>
    </source>
</evidence>
<dbReference type="GO" id="GO:0006357">
    <property type="term" value="P:regulation of transcription by RNA polymerase II"/>
    <property type="evidence" value="ECO:0007669"/>
    <property type="project" value="TreeGrafter"/>
</dbReference>
<dbReference type="SUPFAM" id="SSF46689">
    <property type="entry name" value="Homeodomain-like"/>
    <property type="match status" value="1"/>
</dbReference>
<gene>
    <name evidence="4" type="primary">Cni-gei-8</name>
    <name evidence="4" type="synonym">Cnig_chr_III.g10437</name>
    <name evidence="4" type="ORF">B9Z55_010437</name>
</gene>
<evidence type="ECO:0000256" key="1">
    <source>
        <dbReference type="ARBA" id="ARBA00004123"/>
    </source>
</evidence>
<evidence type="ECO:0000259" key="3">
    <source>
        <dbReference type="PROSITE" id="PS51293"/>
    </source>
</evidence>
<dbReference type="PANTHER" id="PTHR13992">
    <property type="entry name" value="NUCLEAR RECEPTOR CO-REPRESSOR RELATED NCOR"/>
    <property type="match status" value="1"/>
</dbReference>
<dbReference type="PROSITE" id="PS51293">
    <property type="entry name" value="SANT"/>
    <property type="match status" value="1"/>
</dbReference>
<comment type="caution">
    <text evidence="4">The sequence shown here is derived from an EMBL/GenBank/DDBJ whole genome shotgun (WGS) entry which is preliminary data.</text>
</comment>